<dbReference type="EMBL" id="JACGCM010002050">
    <property type="protein sequence ID" value="KAF6145539.1"/>
    <property type="molecule type" value="Genomic_DNA"/>
</dbReference>
<dbReference type="Proteomes" id="UP000541444">
    <property type="component" value="Unassembled WGS sequence"/>
</dbReference>
<gene>
    <name evidence="3" type="ORF">GIB67_037572</name>
</gene>
<comment type="caution">
    <text evidence="3">The sequence shown here is derived from an EMBL/GenBank/DDBJ whole genome shotgun (WGS) entry which is preliminary data.</text>
</comment>
<feature type="coiled-coil region" evidence="1">
    <location>
        <begin position="232"/>
        <end position="263"/>
    </location>
</feature>
<name>A0A7J7LSH0_9MAGN</name>
<evidence type="ECO:0000313" key="4">
    <source>
        <dbReference type="Proteomes" id="UP000541444"/>
    </source>
</evidence>
<keyword evidence="1" id="KW-0175">Coiled coil</keyword>
<evidence type="ECO:0000256" key="1">
    <source>
        <dbReference type="SAM" id="Coils"/>
    </source>
</evidence>
<sequence length="386" mass="42024">MGRPSVTKVSTSGRTNESDSDGERGLEQFPGFPGQLVSNPPVSDTFREFCKAKGVIGGVKSTVERKESLLDEVVEEGIEPELVLGELGLSRKKIVESKSKKVVKAQSARSMTGVDEGTGQTNEDEVRARIPGPGSSAQPNLTTGKIAYKFPKRQLKKALPASGTTVSDEVAQGKRRRVEPLGGSGEKVAEGRSVLVDDLKEVVEMAKLAILQGKEDTRQMVARLIEGIWLSIEEHKFELKKVKSELEKNLARAKTDALKEVKQLKAAHVMTIGQLQGCSQKEADTIKGDTYTDEEEEEAGVLGVVDSLDGVSPQTVLDNQGDDVELPEDGSEKVVKEMSLRINDLESVLAKEIETSKALLSTQAELIELERMRQKFIGKDVELRVA</sequence>
<accession>A0A7J7LSH0</accession>
<keyword evidence="4" id="KW-1185">Reference proteome</keyword>
<proteinExistence type="predicted"/>
<reference evidence="3 4" key="1">
    <citation type="journal article" date="2020" name="IScience">
        <title>Genome Sequencing of the Endangered Kingdonia uniflora (Circaeasteraceae, Ranunculales) Reveals Potential Mechanisms of Evolutionary Specialization.</title>
        <authorList>
            <person name="Sun Y."/>
            <person name="Deng T."/>
            <person name="Zhang A."/>
            <person name="Moore M.J."/>
            <person name="Landis J.B."/>
            <person name="Lin N."/>
            <person name="Zhang H."/>
            <person name="Zhang X."/>
            <person name="Huang J."/>
            <person name="Zhang X."/>
            <person name="Sun H."/>
            <person name="Wang H."/>
        </authorList>
    </citation>
    <scope>NUCLEOTIDE SEQUENCE [LARGE SCALE GENOMIC DNA]</scope>
    <source>
        <strain evidence="3">TB1705</strain>
        <tissue evidence="3">Leaf</tissue>
    </source>
</reference>
<dbReference type="AlphaFoldDB" id="A0A7J7LSH0"/>
<evidence type="ECO:0000313" key="3">
    <source>
        <dbReference type="EMBL" id="KAF6145539.1"/>
    </source>
</evidence>
<feature type="region of interest" description="Disordered" evidence="2">
    <location>
        <begin position="106"/>
        <end position="142"/>
    </location>
</feature>
<organism evidence="3 4">
    <name type="scientific">Kingdonia uniflora</name>
    <dbReference type="NCBI Taxonomy" id="39325"/>
    <lineage>
        <taxon>Eukaryota</taxon>
        <taxon>Viridiplantae</taxon>
        <taxon>Streptophyta</taxon>
        <taxon>Embryophyta</taxon>
        <taxon>Tracheophyta</taxon>
        <taxon>Spermatophyta</taxon>
        <taxon>Magnoliopsida</taxon>
        <taxon>Ranunculales</taxon>
        <taxon>Circaeasteraceae</taxon>
        <taxon>Kingdonia</taxon>
    </lineage>
</organism>
<feature type="region of interest" description="Disordered" evidence="2">
    <location>
        <begin position="1"/>
        <end position="40"/>
    </location>
</feature>
<evidence type="ECO:0000256" key="2">
    <source>
        <dbReference type="SAM" id="MobiDB-lite"/>
    </source>
</evidence>
<protein>
    <submittedName>
        <fullName evidence="3">Uncharacterized protein</fullName>
    </submittedName>
</protein>